<evidence type="ECO:0000313" key="4">
    <source>
        <dbReference type="EMBL" id="OBS70995.1"/>
    </source>
</evidence>
<dbReference type="SUPFAM" id="SSF47473">
    <property type="entry name" value="EF-hand"/>
    <property type="match status" value="1"/>
</dbReference>
<evidence type="ECO:0000256" key="2">
    <source>
        <dbReference type="ARBA" id="ARBA00022837"/>
    </source>
</evidence>
<dbReference type="PANTHER" id="PTHR23048:SF59">
    <property type="entry name" value="EF-HAND SUPERFAMILY PROTEIN"/>
    <property type="match status" value="1"/>
</dbReference>
<keyword evidence="1" id="KW-0677">Repeat</keyword>
<dbReference type="InterPro" id="IPR002048">
    <property type="entry name" value="EF_hand_dom"/>
</dbReference>
<organism evidence="4 5">
    <name type="scientific">Neotoma lepida</name>
    <name type="common">Desert woodrat</name>
    <dbReference type="NCBI Taxonomy" id="56216"/>
    <lineage>
        <taxon>Eukaryota</taxon>
        <taxon>Metazoa</taxon>
        <taxon>Chordata</taxon>
        <taxon>Craniata</taxon>
        <taxon>Vertebrata</taxon>
        <taxon>Euteleostomi</taxon>
        <taxon>Mammalia</taxon>
        <taxon>Eutheria</taxon>
        <taxon>Euarchontoglires</taxon>
        <taxon>Glires</taxon>
        <taxon>Rodentia</taxon>
        <taxon>Myomorpha</taxon>
        <taxon>Muroidea</taxon>
        <taxon>Cricetidae</taxon>
        <taxon>Neotominae</taxon>
        <taxon>Neotoma</taxon>
    </lineage>
</organism>
<dbReference type="AlphaFoldDB" id="A0A1A6GZH3"/>
<name>A0A1A6GZH3_NEOLE</name>
<sequence>DRNGKSRKLLFGLFYSDGTGTDGTVDIKKLKVAMRALDFKFKKEEIKKMTNETDKEGTGKINSGDFLTVMAQKMSQKDTKEEILKGLKLFSEDETGKISFKNLKCVAKEVDENFDDEDLQEIIDGVDGDVGVNDNLEPAPVVH</sequence>
<feature type="domain" description="EF-hand" evidence="3">
    <location>
        <begin position="78"/>
        <end position="113"/>
    </location>
</feature>
<dbReference type="OrthoDB" id="343296at2759"/>
<dbReference type="GO" id="GO:0005509">
    <property type="term" value="F:calcium ion binding"/>
    <property type="evidence" value="ECO:0007669"/>
    <property type="project" value="InterPro"/>
</dbReference>
<dbReference type="Proteomes" id="UP000092124">
    <property type="component" value="Unassembled WGS sequence"/>
</dbReference>
<feature type="domain" description="EF-hand" evidence="3">
    <location>
        <begin position="41"/>
        <end position="76"/>
    </location>
</feature>
<dbReference type="PROSITE" id="PS50222">
    <property type="entry name" value="EF_HAND_2"/>
    <property type="match status" value="2"/>
</dbReference>
<evidence type="ECO:0000256" key="1">
    <source>
        <dbReference type="ARBA" id="ARBA00022737"/>
    </source>
</evidence>
<keyword evidence="5" id="KW-1185">Reference proteome</keyword>
<dbReference type="GO" id="GO:0016460">
    <property type="term" value="C:myosin II complex"/>
    <property type="evidence" value="ECO:0007669"/>
    <property type="project" value="TreeGrafter"/>
</dbReference>
<dbReference type="PANTHER" id="PTHR23048">
    <property type="entry name" value="MYOSIN LIGHT CHAIN 1, 3"/>
    <property type="match status" value="1"/>
</dbReference>
<dbReference type="Gene3D" id="1.10.238.10">
    <property type="entry name" value="EF-hand"/>
    <property type="match status" value="2"/>
</dbReference>
<feature type="non-terminal residue" evidence="4">
    <location>
        <position position="1"/>
    </location>
</feature>
<protein>
    <recommendedName>
        <fullName evidence="3">EF-hand domain-containing protein</fullName>
    </recommendedName>
</protein>
<evidence type="ECO:0000259" key="3">
    <source>
        <dbReference type="PROSITE" id="PS50222"/>
    </source>
</evidence>
<gene>
    <name evidence="4" type="ORF">A6R68_00492</name>
</gene>
<keyword evidence="2" id="KW-0106">Calcium</keyword>
<comment type="caution">
    <text evidence="4">The sequence shown here is derived from an EMBL/GenBank/DDBJ whole genome shotgun (WGS) entry which is preliminary data.</text>
</comment>
<dbReference type="FunFam" id="1.10.238.10:FF:000001">
    <property type="entry name" value="Calmodulin 1"/>
    <property type="match status" value="1"/>
</dbReference>
<dbReference type="STRING" id="56216.A0A1A6GZH3"/>
<accession>A0A1A6GZH3</accession>
<reference evidence="4 5" key="1">
    <citation type="submission" date="2016-06" db="EMBL/GenBank/DDBJ databases">
        <title>The Draft Genome Sequence and Annotation of the Desert Woodrat Neotoma lepida.</title>
        <authorList>
            <person name="Campbell M."/>
            <person name="Oakeson K.F."/>
            <person name="Yandell M."/>
            <person name="Halpert J.R."/>
            <person name="Dearing D."/>
        </authorList>
    </citation>
    <scope>NUCLEOTIDE SEQUENCE [LARGE SCALE GENOMIC DNA]</scope>
    <source>
        <strain evidence="4">417</strain>
        <tissue evidence="4">Liver</tissue>
    </source>
</reference>
<proteinExistence type="predicted"/>
<dbReference type="EMBL" id="LZPO01066263">
    <property type="protein sequence ID" value="OBS70995.1"/>
    <property type="molecule type" value="Genomic_DNA"/>
</dbReference>
<dbReference type="InterPro" id="IPR050230">
    <property type="entry name" value="CALM/Myosin/TropC-like"/>
</dbReference>
<evidence type="ECO:0000313" key="5">
    <source>
        <dbReference type="Proteomes" id="UP000092124"/>
    </source>
</evidence>
<dbReference type="InterPro" id="IPR011992">
    <property type="entry name" value="EF-hand-dom_pair"/>
</dbReference>